<feature type="domain" description="GHMP kinase C-terminal" evidence="12">
    <location>
        <begin position="211"/>
        <end position="276"/>
    </location>
</feature>
<feature type="active site" evidence="10">
    <location>
        <position position="12"/>
    </location>
</feature>
<dbReference type="Gene3D" id="3.30.230.10">
    <property type="match status" value="1"/>
</dbReference>
<evidence type="ECO:0000256" key="9">
    <source>
        <dbReference type="ARBA" id="ARBA00032554"/>
    </source>
</evidence>
<keyword evidence="5 10" id="KW-0547">Nucleotide-binding</keyword>
<dbReference type="NCBIfam" id="TIGR00154">
    <property type="entry name" value="ispE"/>
    <property type="match status" value="1"/>
</dbReference>
<comment type="pathway">
    <text evidence="10">Isoprenoid biosynthesis; isopentenyl diphosphate biosynthesis via DXP pathway; isopentenyl diphosphate from 1-deoxy-D-xylulose 5-phosphate: step 3/6.</text>
</comment>
<evidence type="ECO:0000259" key="11">
    <source>
        <dbReference type="Pfam" id="PF00288"/>
    </source>
</evidence>
<organism evidence="13 14">
    <name type="scientific">Oricola thermophila</name>
    <dbReference type="NCBI Taxonomy" id="2742145"/>
    <lineage>
        <taxon>Bacteria</taxon>
        <taxon>Pseudomonadati</taxon>
        <taxon>Pseudomonadota</taxon>
        <taxon>Alphaproteobacteria</taxon>
        <taxon>Hyphomicrobiales</taxon>
        <taxon>Ahrensiaceae</taxon>
        <taxon>Oricola</taxon>
    </lineage>
</organism>
<dbReference type="Proteomes" id="UP000509367">
    <property type="component" value="Chromosome"/>
</dbReference>
<evidence type="ECO:0000313" key="13">
    <source>
        <dbReference type="EMBL" id="QKV18929.1"/>
    </source>
</evidence>
<reference evidence="13 14" key="1">
    <citation type="submission" date="2020-06" db="EMBL/GenBank/DDBJ databases">
        <title>Oricola thermophila sp. nov. isolated from a tidal sediments.</title>
        <authorList>
            <person name="Kwon K.K."/>
            <person name="Yang S.-H."/>
            <person name="Park M.-J."/>
        </authorList>
    </citation>
    <scope>NUCLEOTIDE SEQUENCE [LARGE SCALE GENOMIC DNA]</scope>
    <source>
        <strain evidence="13 14">MEBiC13590</strain>
    </source>
</reference>
<evidence type="ECO:0000256" key="5">
    <source>
        <dbReference type="ARBA" id="ARBA00022741"/>
    </source>
</evidence>
<dbReference type="InterPro" id="IPR014721">
    <property type="entry name" value="Ribsml_uS5_D2-typ_fold_subgr"/>
</dbReference>
<keyword evidence="4 10" id="KW-0808">Transferase</keyword>
<dbReference type="KEGG" id="orm:HTY61_10935"/>
<keyword evidence="6 10" id="KW-0418">Kinase</keyword>
<dbReference type="GO" id="GO:0019288">
    <property type="term" value="P:isopentenyl diphosphate biosynthetic process, methylerythritol 4-phosphate pathway"/>
    <property type="evidence" value="ECO:0007669"/>
    <property type="project" value="UniProtKB-UniRule"/>
</dbReference>
<keyword evidence="7 10" id="KW-0067">ATP-binding</keyword>
<gene>
    <name evidence="10" type="primary">ispE</name>
    <name evidence="13" type="ORF">HTY61_10935</name>
</gene>
<dbReference type="AlphaFoldDB" id="A0A6N1VIF7"/>
<keyword evidence="14" id="KW-1185">Reference proteome</keyword>
<dbReference type="Pfam" id="PF08544">
    <property type="entry name" value="GHMP_kinases_C"/>
    <property type="match status" value="1"/>
</dbReference>
<proteinExistence type="inferred from homology"/>
<dbReference type="EMBL" id="CP054836">
    <property type="protein sequence ID" value="QKV18929.1"/>
    <property type="molecule type" value="Genomic_DNA"/>
</dbReference>
<dbReference type="PANTHER" id="PTHR43527:SF2">
    <property type="entry name" value="4-DIPHOSPHOCYTIDYL-2-C-METHYL-D-ERYTHRITOL KINASE, CHLOROPLASTIC"/>
    <property type="match status" value="1"/>
</dbReference>
<sequence length="297" mass="31111">MSAAQWFAAPAKINLALHVTGRRRDGYHRIETIAVFADIGDRIGISAAGVDSFHIEGPEASALAGEAPTQNLVVRARDLMRDVLNEHDIPAPPAAIVLDKQLPAGSGIGGGSADAAATLAGLMLHWQADAAAQAIRERAVSLGADVPMCLASRPLVASGAGEEIRPLSGMPSLALVLANPRRHVSTPAVFAALEKRDNPPLPADGMTGLRSAGDWAAWLSRNTRNDLQASSARLTPEIEDCLAALETTAPLLARMSGSGATCFGIYDDMNAARAAAKDLLHRRPDWWITATETGATP</sequence>
<dbReference type="GO" id="GO:0016114">
    <property type="term" value="P:terpenoid biosynthetic process"/>
    <property type="evidence" value="ECO:0007669"/>
    <property type="project" value="UniProtKB-UniRule"/>
</dbReference>
<comment type="function">
    <text evidence="10">Catalyzes the phosphorylation of the position 2 hydroxy group of 4-diphosphocytidyl-2C-methyl-D-erythritol.</text>
</comment>
<feature type="active site" evidence="10">
    <location>
        <position position="145"/>
    </location>
</feature>
<dbReference type="EC" id="2.7.1.148" evidence="2 10"/>
<dbReference type="PANTHER" id="PTHR43527">
    <property type="entry name" value="4-DIPHOSPHOCYTIDYL-2-C-METHYL-D-ERYTHRITOL KINASE, CHLOROPLASTIC"/>
    <property type="match status" value="1"/>
</dbReference>
<dbReference type="InterPro" id="IPR013750">
    <property type="entry name" value="GHMP_kinase_C_dom"/>
</dbReference>
<feature type="domain" description="GHMP kinase N-terminal" evidence="11">
    <location>
        <begin position="71"/>
        <end position="151"/>
    </location>
</feature>
<dbReference type="InterPro" id="IPR020568">
    <property type="entry name" value="Ribosomal_Su5_D2-typ_SF"/>
</dbReference>
<dbReference type="HAMAP" id="MF_00061">
    <property type="entry name" value="IspE"/>
    <property type="match status" value="1"/>
</dbReference>
<dbReference type="SUPFAM" id="SSF55060">
    <property type="entry name" value="GHMP Kinase, C-terminal domain"/>
    <property type="match status" value="1"/>
</dbReference>
<dbReference type="GO" id="GO:0050515">
    <property type="term" value="F:4-(cytidine 5'-diphospho)-2-C-methyl-D-erythritol kinase activity"/>
    <property type="evidence" value="ECO:0007669"/>
    <property type="project" value="UniProtKB-UniRule"/>
</dbReference>
<protein>
    <recommendedName>
        <fullName evidence="3 10">4-diphosphocytidyl-2-C-methyl-D-erythritol kinase</fullName>
        <shortName evidence="10">CMK</shortName>
        <ecNumber evidence="2 10">2.7.1.148</ecNumber>
    </recommendedName>
    <alternativeName>
        <fullName evidence="9 10">4-(cytidine-5'-diphospho)-2-C-methyl-D-erythritol kinase</fullName>
    </alternativeName>
</protein>
<dbReference type="InterPro" id="IPR036554">
    <property type="entry name" value="GHMP_kinase_C_sf"/>
</dbReference>
<dbReference type="PIRSF" id="PIRSF010376">
    <property type="entry name" value="IspE"/>
    <property type="match status" value="1"/>
</dbReference>
<evidence type="ECO:0000256" key="6">
    <source>
        <dbReference type="ARBA" id="ARBA00022777"/>
    </source>
</evidence>
<evidence type="ECO:0000256" key="8">
    <source>
        <dbReference type="ARBA" id="ARBA00023229"/>
    </source>
</evidence>
<dbReference type="UniPathway" id="UPA00056">
    <property type="reaction ID" value="UER00094"/>
</dbReference>
<evidence type="ECO:0000256" key="7">
    <source>
        <dbReference type="ARBA" id="ARBA00022840"/>
    </source>
</evidence>
<dbReference type="Gene3D" id="3.30.70.890">
    <property type="entry name" value="GHMP kinase, C-terminal domain"/>
    <property type="match status" value="1"/>
</dbReference>
<evidence type="ECO:0000259" key="12">
    <source>
        <dbReference type="Pfam" id="PF08544"/>
    </source>
</evidence>
<dbReference type="GO" id="GO:0005524">
    <property type="term" value="F:ATP binding"/>
    <property type="evidence" value="ECO:0007669"/>
    <property type="project" value="UniProtKB-UniRule"/>
</dbReference>
<evidence type="ECO:0000256" key="1">
    <source>
        <dbReference type="ARBA" id="ARBA00009684"/>
    </source>
</evidence>
<evidence type="ECO:0000313" key="14">
    <source>
        <dbReference type="Proteomes" id="UP000509367"/>
    </source>
</evidence>
<dbReference type="InterPro" id="IPR004424">
    <property type="entry name" value="IspE"/>
</dbReference>
<name>A0A6N1VIF7_9HYPH</name>
<feature type="binding site" evidence="10">
    <location>
        <begin position="103"/>
        <end position="113"/>
    </location>
    <ligand>
        <name>ATP</name>
        <dbReference type="ChEBI" id="CHEBI:30616"/>
    </ligand>
</feature>
<dbReference type="SUPFAM" id="SSF54211">
    <property type="entry name" value="Ribosomal protein S5 domain 2-like"/>
    <property type="match status" value="1"/>
</dbReference>
<dbReference type="InterPro" id="IPR006204">
    <property type="entry name" value="GHMP_kinase_N_dom"/>
</dbReference>
<keyword evidence="8 10" id="KW-0414">Isoprene biosynthesis</keyword>
<evidence type="ECO:0000256" key="2">
    <source>
        <dbReference type="ARBA" id="ARBA00012052"/>
    </source>
</evidence>
<comment type="similarity">
    <text evidence="1 10">Belongs to the GHMP kinase family. IspE subfamily.</text>
</comment>
<evidence type="ECO:0000256" key="10">
    <source>
        <dbReference type="HAMAP-Rule" id="MF_00061"/>
    </source>
</evidence>
<evidence type="ECO:0000256" key="4">
    <source>
        <dbReference type="ARBA" id="ARBA00022679"/>
    </source>
</evidence>
<dbReference type="NCBIfam" id="NF011202">
    <property type="entry name" value="PRK14608.1"/>
    <property type="match status" value="1"/>
</dbReference>
<dbReference type="RefSeq" id="WP_175276822.1">
    <property type="nucleotide sequence ID" value="NZ_CP054836.1"/>
</dbReference>
<accession>A0A6N1VIF7</accession>
<evidence type="ECO:0000256" key="3">
    <source>
        <dbReference type="ARBA" id="ARBA00017473"/>
    </source>
</evidence>
<dbReference type="Pfam" id="PF00288">
    <property type="entry name" value="GHMP_kinases_N"/>
    <property type="match status" value="1"/>
</dbReference>
<comment type="catalytic activity">
    <reaction evidence="10">
        <text>4-CDP-2-C-methyl-D-erythritol + ATP = 4-CDP-2-C-methyl-D-erythritol 2-phosphate + ADP + H(+)</text>
        <dbReference type="Rhea" id="RHEA:18437"/>
        <dbReference type="ChEBI" id="CHEBI:15378"/>
        <dbReference type="ChEBI" id="CHEBI:30616"/>
        <dbReference type="ChEBI" id="CHEBI:57823"/>
        <dbReference type="ChEBI" id="CHEBI:57919"/>
        <dbReference type="ChEBI" id="CHEBI:456216"/>
        <dbReference type="EC" id="2.7.1.148"/>
    </reaction>
</comment>